<organism evidence="1 2">
    <name type="scientific">Amphimedon queenslandica</name>
    <name type="common">Sponge</name>
    <dbReference type="NCBI Taxonomy" id="400682"/>
    <lineage>
        <taxon>Eukaryota</taxon>
        <taxon>Metazoa</taxon>
        <taxon>Porifera</taxon>
        <taxon>Demospongiae</taxon>
        <taxon>Heteroscleromorpha</taxon>
        <taxon>Haplosclerida</taxon>
        <taxon>Niphatidae</taxon>
        <taxon>Amphimedon</taxon>
    </lineage>
</organism>
<dbReference type="AlphaFoldDB" id="A0AAN0IVD8"/>
<proteinExistence type="predicted"/>
<protein>
    <submittedName>
        <fullName evidence="1">Uncharacterized protein</fullName>
    </submittedName>
</protein>
<evidence type="ECO:0000313" key="2">
    <source>
        <dbReference type="Proteomes" id="UP000007879"/>
    </source>
</evidence>
<reference evidence="1" key="2">
    <citation type="submission" date="2024-06" db="UniProtKB">
        <authorList>
            <consortium name="EnsemblMetazoa"/>
        </authorList>
    </citation>
    <scope>IDENTIFICATION</scope>
</reference>
<dbReference type="KEGG" id="aqu:109580209"/>
<keyword evidence="2" id="KW-1185">Reference proteome</keyword>
<reference evidence="2" key="1">
    <citation type="journal article" date="2010" name="Nature">
        <title>The Amphimedon queenslandica genome and the evolution of animal complexity.</title>
        <authorList>
            <person name="Srivastava M."/>
            <person name="Simakov O."/>
            <person name="Chapman J."/>
            <person name="Fahey B."/>
            <person name="Gauthier M.E."/>
            <person name="Mitros T."/>
            <person name="Richards G.S."/>
            <person name="Conaco C."/>
            <person name="Dacre M."/>
            <person name="Hellsten U."/>
            <person name="Larroux C."/>
            <person name="Putnam N.H."/>
            <person name="Stanke M."/>
            <person name="Adamska M."/>
            <person name="Darling A."/>
            <person name="Degnan S.M."/>
            <person name="Oakley T.H."/>
            <person name="Plachetzki D.C."/>
            <person name="Zhai Y."/>
            <person name="Adamski M."/>
            <person name="Calcino A."/>
            <person name="Cummins S.F."/>
            <person name="Goodstein D.M."/>
            <person name="Harris C."/>
            <person name="Jackson D.J."/>
            <person name="Leys S.P."/>
            <person name="Shu S."/>
            <person name="Woodcroft B.J."/>
            <person name="Vervoort M."/>
            <person name="Kosik K.S."/>
            <person name="Manning G."/>
            <person name="Degnan B.M."/>
            <person name="Rokhsar D.S."/>
        </authorList>
    </citation>
    <scope>NUCLEOTIDE SEQUENCE [LARGE SCALE GENOMIC DNA]</scope>
</reference>
<evidence type="ECO:0000313" key="1">
    <source>
        <dbReference type="EnsemblMetazoa" id="XP_019848699.1"/>
    </source>
</evidence>
<dbReference type="RefSeq" id="XP_019848699.1">
    <property type="nucleotide sequence ID" value="XM_019993140.1"/>
</dbReference>
<dbReference type="EnsemblMetazoa" id="XM_019993140.1">
    <property type="protein sequence ID" value="XP_019848699.1"/>
    <property type="gene ID" value="LOC109580209"/>
</dbReference>
<sequence>MLLLNKLIKNLSEDQRIMVNKDIIPFKLSCTVLLEHLCDDETSIMKCVLTLWTTIFSNNEQNTVCLKDYIAGSQVRTFQVLAFTLINLMADEREELGVEAVKCFQALCYHVSSDSSNISFELIICSDWLELLYSFFSIRYTDNLPLHFKELKNHFNKQVNY</sequence>
<accession>A0AAN0IVD8</accession>
<name>A0AAN0IVD8_AMPQE</name>
<dbReference type="Proteomes" id="UP000007879">
    <property type="component" value="Unassembled WGS sequence"/>
</dbReference>
<dbReference type="GeneID" id="109580209"/>